<sequence length="62" mass="6141">MGSDDGGDGGGGGGGGEGSPMTPAVEWRPLSAQQEVQKSHSGVTNGLPSPPPPPPPRLPRKL</sequence>
<reference evidence="2 3" key="1">
    <citation type="submission" date="2019-05" db="EMBL/GenBank/DDBJ databases">
        <title>Another draft genome of Portunus trituberculatus and its Hox gene families provides insights of decapod evolution.</title>
        <authorList>
            <person name="Jeong J.-H."/>
            <person name="Song I."/>
            <person name="Kim S."/>
            <person name="Choi T."/>
            <person name="Kim D."/>
            <person name="Ryu S."/>
            <person name="Kim W."/>
        </authorList>
    </citation>
    <scope>NUCLEOTIDE SEQUENCE [LARGE SCALE GENOMIC DNA]</scope>
    <source>
        <tissue evidence="2">Muscle</tissue>
    </source>
</reference>
<dbReference type="Proteomes" id="UP000324222">
    <property type="component" value="Unassembled WGS sequence"/>
</dbReference>
<gene>
    <name evidence="2" type="ORF">E2C01_081732</name>
</gene>
<name>A0A5B7J343_PORTR</name>
<evidence type="ECO:0000313" key="3">
    <source>
        <dbReference type="Proteomes" id="UP000324222"/>
    </source>
</evidence>
<feature type="compositionally biased region" description="Gly residues" evidence="1">
    <location>
        <begin position="8"/>
        <end position="18"/>
    </location>
</feature>
<feature type="region of interest" description="Disordered" evidence="1">
    <location>
        <begin position="1"/>
        <end position="62"/>
    </location>
</feature>
<proteinExistence type="predicted"/>
<comment type="caution">
    <text evidence="2">The sequence shown here is derived from an EMBL/GenBank/DDBJ whole genome shotgun (WGS) entry which is preliminary data.</text>
</comment>
<evidence type="ECO:0000256" key="1">
    <source>
        <dbReference type="SAM" id="MobiDB-lite"/>
    </source>
</evidence>
<protein>
    <submittedName>
        <fullName evidence="2">Uncharacterized protein</fullName>
    </submittedName>
</protein>
<feature type="compositionally biased region" description="Polar residues" evidence="1">
    <location>
        <begin position="31"/>
        <end position="46"/>
    </location>
</feature>
<organism evidence="2 3">
    <name type="scientific">Portunus trituberculatus</name>
    <name type="common">Swimming crab</name>
    <name type="synonym">Neptunus trituberculatus</name>
    <dbReference type="NCBI Taxonomy" id="210409"/>
    <lineage>
        <taxon>Eukaryota</taxon>
        <taxon>Metazoa</taxon>
        <taxon>Ecdysozoa</taxon>
        <taxon>Arthropoda</taxon>
        <taxon>Crustacea</taxon>
        <taxon>Multicrustacea</taxon>
        <taxon>Malacostraca</taxon>
        <taxon>Eumalacostraca</taxon>
        <taxon>Eucarida</taxon>
        <taxon>Decapoda</taxon>
        <taxon>Pleocyemata</taxon>
        <taxon>Brachyura</taxon>
        <taxon>Eubrachyura</taxon>
        <taxon>Portunoidea</taxon>
        <taxon>Portunidae</taxon>
        <taxon>Portuninae</taxon>
        <taxon>Portunus</taxon>
    </lineage>
</organism>
<dbReference type="AlphaFoldDB" id="A0A5B7J343"/>
<keyword evidence="3" id="KW-1185">Reference proteome</keyword>
<feature type="compositionally biased region" description="Pro residues" evidence="1">
    <location>
        <begin position="48"/>
        <end position="62"/>
    </location>
</feature>
<evidence type="ECO:0000313" key="2">
    <source>
        <dbReference type="EMBL" id="MPC86894.1"/>
    </source>
</evidence>
<dbReference type="EMBL" id="VSRR010072874">
    <property type="protein sequence ID" value="MPC86894.1"/>
    <property type="molecule type" value="Genomic_DNA"/>
</dbReference>
<accession>A0A5B7J343</accession>